<sequence length="216" mass="24090">MGLAAVVLEEHARRAVQLGDDNPFSPVDHEGTVGRHQGNFTHVDFLLLDFLHGIRGFAVHDDQTDLGAQRRREGQATLVALGHIESRLAEHVADEFQARVAGMRNDRENRGKRCLQAFVFPLLRRHFVLQEVLERLQLGRQQVRNVQDTGALGEALADAFLLGEGVSHGNSVRMKSNMKPVETGKRKRTPLSSQKEKSSVCVCRLAVLKLIFSRSV</sequence>
<proteinExistence type="predicted"/>
<accession>A0A645C9N0</accession>
<dbReference type="AlphaFoldDB" id="A0A645C9N0"/>
<dbReference type="EMBL" id="VSSQ01025189">
    <property type="protein sequence ID" value="MPM73164.1"/>
    <property type="molecule type" value="Genomic_DNA"/>
</dbReference>
<gene>
    <name evidence="1" type="ORF">SDC9_120140</name>
</gene>
<protein>
    <submittedName>
        <fullName evidence="1">Uncharacterized protein</fullName>
    </submittedName>
</protein>
<name>A0A645C9N0_9ZZZZ</name>
<reference evidence="1" key="1">
    <citation type="submission" date="2019-08" db="EMBL/GenBank/DDBJ databases">
        <authorList>
            <person name="Kucharzyk K."/>
            <person name="Murdoch R.W."/>
            <person name="Higgins S."/>
            <person name="Loffler F."/>
        </authorList>
    </citation>
    <scope>NUCLEOTIDE SEQUENCE</scope>
</reference>
<comment type="caution">
    <text evidence="1">The sequence shown here is derived from an EMBL/GenBank/DDBJ whole genome shotgun (WGS) entry which is preliminary data.</text>
</comment>
<organism evidence="1">
    <name type="scientific">bioreactor metagenome</name>
    <dbReference type="NCBI Taxonomy" id="1076179"/>
    <lineage>
        <taxon>unclassified sequences</taxon>
        <taxon>metagenomes</taxon>
        <taxon>ecological metagenomes</taxon>
    </lineage>
</organism>
<dbReference type="AntiFam" id="ANF00129">
    <property type="entry name" value="Shadow ORF (opposite rpoB)"/>
</dbReference>
<evidence type="ECO:0000313" key="1">
    <source>
        <dbReference type="EMBL" id="MPM73164.1"/>
    </source>
</evidence>